<evidence type="ECO:0000313" key="4">
    <source>
        <dbReference type="Proteomes" id="UP000702544"/>
    </source>
</evidence>
<gene>
    <name evidence="3" type="ORF">GWO12_12680</name>
</gene>
<dbReference type="Gene3D" id="3.40.50.150">
    <property type="entry name" value="Vaccinia Virus protein VP39"/>
    <property type="match status" value="1"/>
</dbReference>
<dbReference type="InterPro" id="IPR029063">
    <property type="entry name" value="SAM-dependent_MTases_sf"/>
</dbReference>
<dbReference type="SUPFAM" id="SSF53335">
    <property type="entry name" value="S-adenosyl-L-methionine-dependent methyltransferases"/>
    <property type="match status" value="1"/>
</dbReference>
<evidence type="ECO:0000313" key="3">
    <source>
        <dbReference type="EMBL" id="NIR75944.1"/>
    </source>
</evidence>
<dbReference type="Proteomes" id="UP000702544">
    <property type="component" value="Unassembled WGS sequence"/>
</dbReference>
<dbReference type="PANTHER" id="PTHR12843:SF5">
    <property type="entry name" value="EEF1A LYSINE METHYLTRANSFERASE 2"/>
    <property type="match status" value="1"/>
</dbReference>
<proteinExistence type="predicted"/>
<dbReference type="PANTHER" id="PTHR12843">
    <property type="entry name" value="PROTEIN-LYSINE N-METHYLTRANSFERASE METTL10"/>
    <property type="match status" value="1"/>
</dbReference>
<accession>A0AAE5CDK1</accession>
<reference evidence="3 4" key="1">
    <citation type="submission" date="2020-01" db="EMBL/GenBank/DDBJ databases">
        <title>Genomes assembled from Gulf of Kutch pelagic sediment metagenomes.</title>
        <authorList>
            <person name="Chandrashekar M."/>
            <person name="Mahajan M.S."/>
            <person name="Dave K.J."/>
            <person name="Vatsa P."/>
            <person name="Nathani N.M."/>
        </authorList>
    </citation>
    <scope>NUCLEOTIDE SEQUENCE [LARGE SCALE GENOMIC DNA]</scope>
    <source>
        <strain evidence="3">KS3-K002</strain>
    </source>
</reference>
<dbReference type="AlphaFoldDB" id="A0AAE5CDK1"/>
<protein>
    <submittedName>
        <fullName evidence="3">Class I SAM-dependent methyltransferase</fullName>
    </submittedName>
</protein>
<organism evidence="3 4">
    <name type="scientific">Candidatus Kutchimonas denitrificans</name>
    <dbReference type="NCBI Taxonomy" id="3056748"/>
    <lineage>
        <taxon>Bacteria</taxon>
        <taxon>Pseudomonadati</taxon>
        <taxon>Gemmatimonadota</taxon>
        <taxon>Gemmatimonadia</taxon>
        <taxon>Candidatus Palauibacterales</taxon>
        <taxon>Candidatus Palauibacteraceae</taxon>
        <taxon>Candidatus Kutchimonas</taxon>
    </lineage>
</organism>
<dbReference type="GO" id="GO:0008168">
    <property type="term" value="F:methyltransferase activity"/>
    <property type="evidence" value="ECO:0007669"/>
    <property type="project" value="UniProtKB-KW"/>
</dbReference>
<sequence length="207" mass="23207">MSRKSHWEEIYTGRTPGQLSWFQDRPEPSLSLIRACGLDPDTRIIDVGGGSSKLVDHLLDAGCTNVTVLDLARHPLEQSRARLGDRARAVEWIVADVTAFDPPHPWHVWHHRAVFHFLTEAEERDRYRETLTRALVPGGHAVIATFAPTGPTRCSGLDVVRYSAESLLRELGPEFELLDACEEQHTTPDGVMQPFTYGRFRRSGPGS</sequence>
<dbReference type="InterPro" id="IPR013217">
    <property type="entry name" value="Methyltransf_12"/>
</dbReference>
<keyword evidence="3" id="KW-0808">Transferase</keyword>
<dbReference type="GO" id="GO:0032259">
    <property type="term" value="P:methylation"/>
    <property type="evidence" value="ECO:0007669"/>
    <property type="project" value="UniProtKB-KW"/>
</dbReference>
<dbReference type="Pfam" id="PF08242">
    <property type="entry name" value="Methyltransf_12"/>
    <property type="match status" value="1"/>
</dbReference>
<comment type="caution">
    <text evidence="3">The sequence shown here is derived from an EMBL/GenBank/DDBJ whole genome shotgun (WGS) entry which is preliminary data.</text>
</comment>
<evidence type="ECO:0000259" key="2">
    <source>
        <dbReference type="Pfam" id="PF08242"/>
    </source>
</evidence>
<keyword evidence="3" id="KW-0489">Methyltransferase</keyword>
<evidence type="ECO:0000256" key="1">
    <source>
        <dbReference type="SAM" id="MobiDB-lite"/>
    </source>
</evidence>
<dbReference type="EMBL" id="JAACAK010000108">
    <property type="protein sequence ID" value="NIR75944.1"/>
    <property type="molecule type" value="Genomic_DNA"/>
</dbReference>
<feature type="region of interest" description="Disordered" evidence="1">
    <location>
        <begin position="188"/>
        <end position="207"/>
    </location>
</feature>
<dbReference type="CDD" id="cd02440">
    <property type="entry name" value="AdoMet_MTases"/>
    <property type="match status" value="1"/>
</dbReference>
<feature type="domain" description="Methyltransferase type 12" evidence="2">
    <location>
        <begin position="45"/>
        <end position="140"/>
    </location>
</feature>
<name>A0AAE5CDK1_9BACT</name>